<evidence type="ECO:0000313" key="9">
    <source>
        <dbReference type="Proteomes" id="UP000230423"/>
    </source>
</evidence>
<sequence length="306" mass="33643">MILIFLSSLLLLCDSFKVLVINPKVAYSHMNFMGKIADTLVDAGHEVVTFQPIVEPAVVGNGTTKSRLIQRGPFDHSMKMTEQDDEHDMASIWTFSASNPLGVIKVVLLDDKELLQQLKDEKFDVAITELFDFIGIGVLEAIGLKNIVGAHSAILMEGTSLALGVPVLPSFVPAFFGVTNDSSDLWRRTTNLLFTCLSWYFQTGAANAADQVMRAKLGPNATPETVSNMSWVVVNSEPLMEFEKPTLNKVVDIGGLGVHKPKPLSEEWDRILSLREHTVLISFGSVAKSKLMPETMKRAIINVVKS</sequence>
<dbReference type="Proteomes" id="UP000230423">
    <property type="component" value="Unassembled WGS sequence"/>
</dbReference>
<organism evidence="8 9">
    <name type="scientific">Teladorsagia circumcincta</name>
    <name type="common">Brown stomach worm</name>
    <name type="synonym">Ostertagia circumcincta</name>
    <dbReference type="NCBI Taxonomy" id="45464"/>
    <lineage>
        <taxon>Eukaryota</taxon>
        <taxon>Metazoa</taxon>
        <taxon>Ecdysozoa</taxon>
        <taxon>Nematoda</taxon>
        <taxon>Chromadorea</taxon>
        <taxon>Rhabditida</taxon>
        <taxon>Rhabditina</taxon>
        <taxon>Rhabditomorpha</taxon>
        <taxon>Strongyloidea</taxon>
        <taxon>Trichostrongylidae</taxon>
        <taxon>Teladorsagia</taxon>
    </lineage>
</organism>
<dbReference type="EMBL" id="KZ345582">
    <property type="protein sequence ID" value="PIO72852.1"/>
    <property type="molecule type" value="Genomic_DNA"/>
</dbReference>
<dbReference type="InterPro" id="IPR002213">
    <property type="entry name" value="UDP_glucos_trans"/>
</dbReference>
<evidence type="ECO:0000256" key="5">
    <source>
        <dbReference type="ARBA" id="ARBA00022729"/>
    </source>
</evidence>
<keyword evidence="9" id="KW-1185">Reference proteome</keyword>
<keyword evidence="5 7" id="KW-0732">Signal</keyword>
<dbReference type="Pfam" id="PF00201">
    <property type="entry name" value="UDPGT"/>
    <property type="match status" value="1"/>
</dbReference>
<dbReference type="SUPFAM" id="SSF53756">
    <property type="entry name" value="UDP-Glycosyltransferase/glycogen phosphorylase"/>
    <property type="match status" value="1"/>
</dbReference>
<name>A0A2G9USZ5_TELCI</name>
<dbReference type="EC" id="2.4.1.17" evidence="2"/>
<evidence type="ECO:0000256" key="4">
    <source>
        <dbReference type="ARBA" id="ARBA00022679"/>
    </source>
</evidence>
<accession>A0A2G9USZ5</accession>
<evidence type="ECO:0000313" key="8">
    <source>
        <dbReference type="EMBL" id="PIO72852.1"/>
    </source>
</evidence>
<dbReference type="GO" id="GO:0015020">
    <property type="term" value="F:glucuronosyltransferase activity"/>
    <property type="evidence" value="ECO:0007669"/>
    <property type="project" value="UniProtKB-EC"/>
</dbReference>
<dbReference type="InterPro" id="IPR050271">
    <property type="entry name" value="UDP-glycosyltransferase"/>
</dbReference>
<keyword evidence="4" id="KW-0808">Transferase</keyword>
<dbReference type="OrthoDB" id="5835829at2759"/>
<evidence type="ECO:0000256" key="6">
    <source>
        <dbReference type="ARBA" id="ARBA00047475"/>
    </source>
</evidence>
<gene>
    <name evidence="8" type="ORF">TELCIR_05193</name>
</gene>
<comment type="catalytic activity">
    <reaction evidence="6">
        <text>glucuronate acceptor + UDP-alpha-D-glucuronate = acceptor beta-D-glucuronoside + UDP + H(+)</text>
        <dbReference type="Rhea" id="RHEA:21032"/>
        <dbReference type="ChEBI" id="CHEBI:15378"/>
        <dbReference type="ChEBI" id="CHEBI:58052"/>
        <dbReference type="ChEBI" id="CHEBI:58223"/>
        <dbReference type="ChEBI" id="CHEBI:132367"/>
        <dbReference type="ChEBI" id="CHEBI:132368"/>
        <dbReference type="EC" id="2.4.1.17"/>
    </reaction>
</comment>
<protein>
    <recommendedName>
        <fullName evidence="2">glucuronosyltransferase</fullName>
        <ecNumber evidence="2">2.4.1.17</ecNumber>
    </recommendedName>
</protein>
<comment type="similarity">
    <text evidence="1">Belongs to the UDP-glycosyltransferase family.</text>
</comment>
<dbReference type="PANTHER" id="PTHR48043">
    <property type="entry name" value="EG:EG0003.4 PROTEIN-RELATED"/>
    <property type="match status" value="1"/>
</dbReference>
<evidence type="ECO:0000256" key="3">
    <source>
        <dbReference type="ARBA" id="ARBA00022676"/>
    </source>
</evidence>
<dbReference type="AlphaFoldDB" id="A0A2G9USZ5"/>
<keyword evidence="3" id="KW-0328">Glycosyltransferase</keyword>
<dbReference type="Gene3D" id="3.40.50.2000">
    <property type="entry name" value="Glycogen Phosphorylase B"/>
    <property type="match status" value="1"/>
</dbReference>
<evidence type="ECO:0000256" key="7">
    <source>
        <dbReference type="SAM" id="SignalP"/>
    </source>
</evidence>
<reference evidence="8 9" key="1">
    <citation type="submission" date="2015-09" db="EMBL/GenBank/DDBJ databases">
        <title>Draft genome of the parasitic nematode Teladorsagia circumcincta isolate WARC Sus (inbred).</title>
        <authorList>
            <person name="Mitreva M."/>
        </authorList>
    </citation>
    <scope>NUCLEOTIDE SEQUENCE [LARGE SCALE GENOMIC DNA]</scope>
    <source>
        <strain evidence="8 9">S</strain>
    </source>
</reference>
<evidence type="ECO:0000256" key="1">
    <source>
        <dbReference type="ARBA" id="ARBA00009995"/>
    </source>
</evidence>
<feature type="chain" id="PRO_5013735531" description="glucuronosyltransferase" evidence="7">
    <location>
        <begin position="16"/>
        <end position="306"/>
    </location>
</feature>
<feature type="signal peptide" evidence="7">
    <location>
        <begin position="1"/>
        <end position="15"/>
    </location>
</feature>
<dbReference type="PANTHER" id="PTHR48043:SF150">
    <property type="entry name" value="GLUCURONOSYLTRANSFERASE"/>
    <property type="match status" value="1"/>
</dbReference>
<evidence type="ECO:0000256" key="2">
    <source>
        <dbReference type="ARBA" id="ARBA00012544"/>
    </source>
</evidence>
<proteinExistence type="inferred from homology"/>